<accession>A0ABU7JAQ5</accession>
<sequence length="67" mass="7579">FYCVRVLSQAPNQQVFQFTLLKICRTSKKGFKPPPRCRLGGIIETCNSKASEKSKAQTVCTKIRQTD</sequence>
<dbReference type="Proteomes" id="UP001336314">
    <property type="component" value="Unassembled WGS sequence"/>
</dbReference>
<comment type="caution">
    <text evidence="1">The sequence shown here is derived from an EMBL/GenBank/DDBJ whole genome shotgun (WGS) entry which is preliminary data.</text>
</comment>
<feature type="non-terminal residue" evidence="1">
    <location>
        <position position="1"/>
    </location>
</feature>
<reference evidence="1 2" key="1">
    <citation type="submission" date="2023-07" db="EMBL/GenBank/DDBJ databases">
        <title>Alkalimonas sp., MEB108 novel, alkaliphilic bacterium isolated from Lonar Lake, India.</title>
        <authorList>
            <person name="Joshi A."/>
            <person name="Thite S."/>
        </authorList>
    </citation>
    <scope>NUCLEOTIDE SEQUENCE [LARGE SCALE GENOMIC DNA]</scope>
    <source>
        <strain evidence="1 2">MEB108</strain>
    </source>
</reference>
<name>A0ABU7JAQ5_9GAMM</name>
<evidence type="ECO:0000313" key="1">
    <source>
        <dbReference type="EMBL" id="MEE2003285.1"/>
    </source>
</evidence>
<keyword evidence="2" id="KW-1185">Reference proteome</keyword>
<organism evidence="1 2">
    <name type="scientific">Alkalimonas cellulosilytica</name>
    <dbReference type="NCBI Taxonomy" id="3058395"/>
    <lineage>
        <taxon>Bacteria</taxon>
        <taxon>Pseudomonadati</taxon>
        <taxon>Pseudomonadota</taxon>
        <taxon>Gammaproteobacteria</taxon>
        <taxon>Alkalimonas</taxon>
    </lineage>
</organism>
<protein>
    <submittedName>
        <fullName evidence="1">Uncharacterized protein</fullName>
    </submittedName>
</protein>
<gene>
    <name evidence="1" type="ORF">QWY20_17675</name>
</gene>
<proteinExistence type="predicted"/>
<evidence type="ECO:0000313" key="2">
    <source>
        <dbReference type="Proteomes" id="UP001336314"/>
    </source>
</evidence>
<dbReference type="RefSeq" id="WP_330130327.1">
    <property type="nucleotide sequence ID" value="NZ_JAUHLI010000028.1"/>
</dbReference>
<dbReference type="EMBL" id="JAUHLI010000028">
    <property type="protein sequence ID" value="MEE2003285.1"/>
    <property type="molecule type" value="Genomic_DNA"/>
</dbReference>